<dbReference type="RefSeq" id="WP_158040149.1">
    <property type="nucleotide sequence ID" value="NZ_JACCFV010000001.1"/>
</dbReference>
<name>A0A7J5BUJ5_9MICO</name>
<evidence type="ECO:0000313" key="12">
    <source>
        <dbReference type="EMBL" id="KAB1657992.1"/>
    </source>
</evidence>
<keyword evidence="7" id="KW-0472">Membrane</keyword>
<keyword evidence="5" id="KW-0547">Nucleotide-binding</keyword>
<feature type="compositionally biased region" description="Low complexity" evidence="10">
    <location>
        <begin position="11"/>
        <end position="21"/>
    </location>
</feature>
<keyword evidence="13" id="KW-1185">Reference proteome</keyword>
<proteinExistence type="inferred from homology"/>
<evidence type="ECO:0000256" key="3">
    <source>
        <dbReference type="ARBA" id="ARBA00022448"/>
    </source>
</evidence>
<feature type="domain" description="ABC transporter" evidence="11">
    <location>
        <begin position="62"/>
        <end position="296"/>
    </location>
</feature>
<protein>
    <recommendedName>
        <fullName evidence="8">ABC-type polar-amino-acid transporter</fullName>
        <ecNumber evidence="8">7.4.2.1</ecNumber>
    </recommendedName>
</protein>
<evidence type="ECO:0000256" key="1">
    <source>
        <dbReference type="ARBA" id="ARBA00004202"/>
    </source>
</evidence>
<keyword evidence="4" id="KW-1003">Cell membrane</keyword>
<feature type="region of interest" description="Disordered" evidence="10">
    <location>
        <begin position="1"/>
        <end position="50"/>
    </location>
</feature>
<evidence type="ECO:0000256" key="5">
    <source>
        <dbReference type="ARBA" id="ARBA00022741"/>
    </source>
</evidence>
<feature type="compositionally biased region" description="Basic and acidic residues" evidence="10">
    <location>
        <begin position="1"/>
        <end position="10"/>
    </location>
</feature>
<dbReference type="GO" id="GO:0015426">
    <property type="term" value="F:ATPase-coupled polar amino acid-transporter activity"/>
    <property type="evidence" value="ECO:0007669"/>
    <property type="project" value="UniProtKB-EC"/>
</dbReference>
<dbReference type="EMBL" id="WBJZ01000007">
    <property type="protein sequence ID" value="KAB1657992.1"/>
    <property type="molecule type" value="Genomic_DNA"/>
</dbReference>
<dbReference type="OrthoDB" id="4283894at2"/>
<dbReference type="GO" id="GO:0005886">
    <property type="term" value="C:plasma membrane"/>
    <property type="evidence" value="ECO:0007669"/>
    <property type="project" value="UniProtKB-SubCell"/>
</dbReference>
<dbReference type="Gene3D" id="3.40.50.300">
    <property type="entry name" value="P-loop containing nucleotide triphosphate hydrolases"/>
    <property type="match status" value="1"/>
</dbReference>
<comment type="subcellular location">
    <subcellularLocation>
        <location evidence="1">Cell membrane</location>
        <topology evidence="1">Peripheral membrane protein</topology>
    </subcellularLocation>
</comment>
<comment type="caution">
    <text evidence="12">The sequence shown here is derived from an EMBL/GenBank/DDBJ whole genome shotgun (WGS) entry which is preliminary data.</text>
</comment>
<comment type="similarity">
    <text evidence="2">Belongs to the ABC transporter superfamily.</text>
</comment>
<dbReference type="GO" id="GO:0005524">
    <property type="term" value="F:ATP binding"/>
    <property type="evidence" value="ECO:0007669"/>
    <property type="project" value="UniProtKB-KW"/>
</dbReference>
<dbReference type="Pfam" id="PF00005">
    <property type="entry name" value="ABC_tran"/>
    <property type="match status" value="1"/>
</dbReference>
<dbReference type="InterPro" id="IPR017871">
    <property type="entry name" value="ABC_transporter-like_CS"/>
</dbReference>
<dbReference type="SMART" id="SM00382">
    <property type="entry name" value="AAA"/>
    <property type="match status" value="1"/>
</dbReference>
<dbReference type="EC" id="7.4.2.1" evidence="8"/>
<accession>A0A7J5BUJ5</accession>
<evidence type="ECO:0000256" key="2">
    <source>
        <dbReference type="ARBA" id="ARBA00005417"/>
    </source>
</evidence>
<dbReference type="Proteomes" id="UP000467240">
    <property type="component" value="Unassembled WGS sequence"/>
</dbReference>
<dbReference type="GO" id="GO:0016887">
    <property type="term" value="F:ATP hydrolysis activity"/>
    <property type="evidence" value="ECO:0007669"/>
    <property type="project" value="InterPro"/>
</dbReference>
<dbReference type="CDD" id="cd03262">
    <property type="entry name" value="ABC_HisP_GlnQ"/>
    <property type="match status" value="1"/>
</dbReference>
<comment type="catalytic activity">
    <reaction evidence="9">
        <text>a polar amino acid(out) + ATP + H2O = a polar amino acid(in) + ADP + phosphate + H(+)</text>
        <dbReference type="Rhea" id="RHEA:14673"/>
        <dbReference type="ChEBI" id="CHEBI:15377"/>
        <dbReference type="ChEBI" id="CHEBI:15378"/>
        <dbReference type="ChEBI" id="CHEBI:30616"/>
        <dbReference type="ChEBI" id="CHEBI:43474"/>
        <dbReference type="ChEBI" id="CHEBI:62031"/>
        <dbReference type="ChEBI" id="CHEBI:456216"/>
        <dbReference type="EC" id="7.4.2.1"/>
    </reaction>
    <physiologicalReaction direction="left-to-right" evidence="9">
        <dbReference type="Rhea" id="RHEA:14674"/>
    </physiologicalReaction>
</comment>
<dbReference type="FunFam" id="3.40.50.300:FF:000020">
    <property type="entry name" value="Amino acid ABC transporter ATP-binding component"/>
    <property type="match status" value="1"/>
</dbReference>
<reference evidence="12 13" key="1">
    <citation type="submission" date="2019-09" db="EMBL/GenBank/DDBJ databases">
        <title>Phylogeny of genus Pseudoclavibacter and closely related genus.</title>
        <authorList>
            <person name="Li Y."/>
        </authorList>
    </citation>
    <scope>NUCLEOTIDE SEQUENCE [LARGE SCALE GENOMIC DNA]</scope>
    <source>
        <strain evidence="12 13">DSM 23821</strain>
    </source>
</reference>
<evidence type="ECO:0000256" key="6">
    <source>
        <dbReference type="ARBA" id="ARBA00022840"/>
    </source>
</evidence>
<evidence type="ECO:0000259" key="11">
    <source>
        <dbReference type="PROSITE" id="PS50893"/>
    </source>
</evidence>
<dbReference type="AlphaFoldDB" id="A0A7J5BUJ5"/>
<keyword evidence="6 12" id="KW-0067">ATP-binding</keyword>
<dbReference type="PANTHER" id="PTHR43166:SF9">
    <property type="entry name" value="GLUTAMATE_ASPARTATE IMPORT ATP-BINDING PROTEIN GLTL"/>
    <property type="match status" value="1"/>
</dbReference>
<dbReference type="SUPFAM" id="SSF52540">
    <property type="entry name" value="P-loop containing nucleoside triphosphate hydrolases"/>
    <property type="match status" value="1"/>
</dbReference>
<sequence length="300" mass="32311">MNNDDEKTTDDATTGTTTPGLGKKDAAAEADETGTTTEAGDENGSTDTPFTERVAVVHGDRVEVVDLHKSFGSNDVLKGIDLTIANGEVIAIIGPSGSGKSTLLRCLNRLEEVTSGHVYVDGEDITEKGVNLDSIRQRIGMVFQHFNLFPHMTVLQNVTLAPVELGKLSRTAANERGRELLSRVGLAEKAAARPAQLSGGQKQRVAIARALAMDPEIMLFDEATSALDPEMVGEVLQVIRDLAKSGMTMALVTHEMGFAREVADRVIFMAEGVVVEQGDPRELFANPKEHRTQDFLSKVL</sequence>
<evidence type="ECO:0000256" key="8">
    <source>
        <dbReference type="ARBA" id="ARBA00038850"/>
    </source>
</evidence>
<evidence type="ECO:0000313" key="13">
    <source>
        <dbReference type="Proteomes" id="UP000467240"/>
    </source>
</evidence>
<evidence type="ECO:0000256" key="7">
    <source>
        <dbReference type="ARBA" id="ARBA00023136"/>
    </source>
</evidence>
<dbReference type="PANTHER" id="PTHR43166">
    <property type="entry name" value="AMINO ACID IMPORT ATP-BINDING PROTEIN"/>
    <property type="match status" value="1"/>
</dbReference>
<gene>
    <name evidence="12" type="ORF">F8O01_06915</name>
</gene>
<dbReference type="PROSITE" id="PS50893">
    <property type="entry name" value="ABC_TRANSPORTER_2"/>
    <property type="match status" value="1"/>
</dbReference>
<dbReference type="InterPro" id="IPR050086">
    <property type="entry name" value="MetN_ABC_transporter-like"/>
</dbReference>
<keyword evidence="3" id="KW-0813">Transport</keyword>
<evidence type="ECO:0000256" key="9">
    <source>
        <dbReference type="ARBA" id="ARBA00047624"/>
    </source>
</evidence>
<evidence type="ECO:0000256" key="10">
    <source>
        <dbReference type="SAM" id="MobiDB-lite"/>
    </source>
</evidence>
<evidence type="ECO:0000256" key="4">
    <source>
        <dbReference type="ARBA" id="ARBA00022475"/>
    </source>
</evidence>
<dbReference type="InterPro" id="IPR027417">
    <property type="entry name" value="P-loop_NTPase"/>
</dbReference>
<dbReference type="InterPro" id="IPR003439">
    <property type="entry name" value="ABC_transporter-like_ATP-bd"/>
</dbReference>
<dbReference type="InterPro" id="IPR003593">
    <property type="entry name" value="AAA+_ATPase"/>
</dbReference>
<organism evidence="12 13">
    <name type="scientific">Pseudoclavibacter chungangensis</name>
    <dbReference type="NCBI Taxonomy" id="587635"/>
    <lineage>
        <taxon>Bacteria</taxon>
        <taxon>Bacillati</taxon>
        <taxon>Actinomycetota</taxon>
        <taxon>Actinomycetes</taxon>
        <taxon>Micrococcales</taxon>
        <taxon>Microbacteriaceae</taxon>
        <taxon>Pseudoclavibacter</taxon>
    </lineage>
</organism>
<dbReference type="PROSITE" id="PS00211">
    <property type="entry name" value="ABC_TRANSPORTER_1"/>
    <property type="match status" value="1"/>
</dbReference>